<sequence>MGVGTGPEAVYAEMTSGRSATIRSVGADVGDAMSQVRESIELIRYAQDRPEWDSDEARRSYNMRAWATRASAEVCLNRLNRARLAVEMAADGYEVMERQADDEIGAYRRAKPYATDALTMFLLVYRATNNLLVVRSTYSDTLDAARDFLHTDPFTTGEQDWLELGLVRSMLRDLDDGTMPGPVIPETLAGGQDDRAWTPQGLGYDPATGHLLQTSYEEVVDPVTGETTYLSQLSIIDADTGELVNTVELGGGRGAPPDHAGGVFVHDGTVWVASSSDPTQVVPYSLSDLTHASPTSIVHPSDSPTTVGASAATTVSGDTMYVASHDESGEGVMYTYTWDPATKQWTGEQGPFPTPPQVQGIAVRGNEIVFSTSRGREHGSTLQSYDLGDVTGGGSLPNPLRTVALPNMSEGVVLGPDGILTTYESGSSAYVDPNGNHPSELWSSMFMTITPYDDLGLSGQVQVVPASLQAASGWFVEAERGLDKAERRVARLNLPPSSLGTVPSASALVSTADTHLETTATWIGESRISSEVTATGLIAAANDYEEADSRSDGLFGWLQRFVS</sequence>
<accession>A0ABW2MY69</accession>
<organism evidence="1 2">
    <name type="scientific">Nocardioides astragali</name>
    <dbReference type="NCBI Taxonomy" id="1776736"/>
    <lineage>
        <taxon>Bacteria</taxon>
        <taxon>Bacillati</taxon>
        <taxon>Actinomycetota</taxon>
        <taxon>Actinomycetes</taxon>
        <taxon>Propionibacteriales</taxon>
        <taxon>Nocardioidaceae</taxon>
        <taxon>Nocardioides</taxon>
    </lineage>
</organism>
<dbReference type="EMBL" id="JBHTCH010000001">
    <property type="protein sequence ID" value="MFC7358842.1"/>
    <property type="molecule type" value="Genomic_DNA"/>
</dbReference>
<proteinExistence type="predicted"/>
<dbReference type="InterPro" id="IPR015915">
    <property type="entry name" value="Kelch-typ_b-propeller"/>
</dbReference>
<protein>
    <submittedName>
        <fullName evidence="1">Uncharacterized protein</fullName>
    </submittedName>
</protein>
<dbReference type="Gene3D" id="2.120.10.80">
    <property type="entry name" value="Kelch-type beta propeller"/>
    <property type="match status" value="1"/>
</dbReference>
<comment type="caution">
    <text evidence="1">The sequence shown here is derived from an EMBL/GenBank/DDBJ whole genome shotgun (WGS) entry which is preliminary data.</text>
</comment>
<evidence type="ECO:0000313" key="1">
    <source>
        <dbReference type="EMBL" id="MFC7358842.1"/>
    </source>
</evidence>
<evidence type="ECO:0000313" key="2">
    <source>
        <dbReference type="Proteomes" id="UP001596524"/>
    </source>
</evidence>
<dbReference type="RefSeq" id="WP_255890380.1">
    <property type="nucleotide sequence ID" value="NZ_JAFMZM010000003.1"/>
</dbReference>
<name>A0ABW2MY69_9ACTN</name>
<reference evidence="2" key="1">
    <citation type="journal article" date="2019" name="Int. J. Syst. Evol. Microbiol.">
        <title>The Global Catalogue of Microorganisms (GCM) 10K type strain sequencing project: providing services to taxonomists for standard genome sequencing and annotation.</title>
        <authorList>
            <consortium name="The Broad Institute Genomics Platform"/>
            <consortium name="The Broad Institute Genome Sequencing Center for Infectious Disease"/>
            <person name="Wu L."/>
            <person name="Ma J."/>
        </authorList>
    </citation>
    <scope>NUCLEOTIDE SEQUENCE [LARGE SCALE GENOMIC DNA]</scope>
    <source>
        <strain evidence="2">FCH27</strain>
    </source>
</reference>
<dbReference type="Proteomes" id="UP001596524">
    <property type="component" value="Unassembled WGS sequence"/>
</dbReference>
<dbReference type="SUPFAM" id="SSF69322">
    <property type="entry name" value="Tricorn protease domain 2"/>
    <property type="match status" value="1"/>
</dbReference>
<gene>
    <name evidence="1" type="ORF">ACFQO6_01065</name>
</gene>
<keyword evidence="2" id="KW-1185">Reference proteome</keyword>